<dbReference type="InterPro" id="IPR050343">
    <property type="entry name" value="RsuA_PseudoU_synthase"/>
</dbReference>
<feature type="domain" description="RNA-binding S4" evidence="8">
    <location>
        <begin position="192"/>
        <end position="250"/>
    </location>
</feature>
<evidence type="ECO:0000256" key="2">
    <source>
        <dbReference type="ARBA" id="ARBA00008348"/>
    </source>
</evidence>
<dbReference type="EC" id="5.4.99.-" evidence="6"/>
<keyword evidence="4 6" id="KW-0413">Isomerase</keyword>
<dbReference type="Gene3D" id="3.30.70.580">
    <property type="entry name" value="Pseudouridine synthase I, catalytic domain, N-terminal subdomain"/>
    <property type="match status" value="1"/>
</dbReference>
<feature type="compositionally biased region" description="Basic and acidic residues" evidence="7">
    <location>
        <begin position="111"/>
        <end position="183"/>
    </location>
</feature>
<dbReference type="GO" id="GO:0003723">
    <property type="term" value="F:RNA binding"/>
    <property type="evidence" value="ECO:0007669"/>
    <property type="project" value="UniProtKB-KW"/>
</dbReference>
<name>A0A916ZI90_9HYPH</name>
<dbReference type="RefSeq" id="WP_188907874.1">
    <property type="nucleotide sequence ID" value="NZ_BMIQ01000002.1"/>
</dbReference>
<feature type="compositionally biased region" description="Basic and acidic residues" evidence="7">
    <location>
        <begin position="557"/>
        <end position="590"/>
    </location>
</feature>
<dbReference type="InterPro" id="IPR020094">
    <property type="entry name" value="TruA/RsuA/RluB/E/F_N"/>
</dbReference>
<feature type="compositionally biased region" description="Basic and acidic residues" evidence="7">
    <location>
        <begin position="27"/>
        <end position="36"/>
    </location>
</feature>
<feature type="region of interest" description="Disordered" evidence="7">
    <location>
        <begin position="439"/>
        <end position="653"/>
    </location>
</feature>
<dbReference type="NCBIfam" id="TIGR00093">
    <property type="entry name" value="pseudouridine synthase"/>
    <property type="match status" value="1"/>
</dbReference>
<protein>
    <recommendedName>
        <fullName evidence="6">Pseudouridine synthase</fullName>
        <ecNumber evidence="6">5.4.99.-</ecNumber>
    </recommendedName>
</protein>
<evidence type="ECO:0000256" key="3">
    <source>
        <dbReference type="ARBA" id="ARBA00022884"/>
    </source>
</evidence>
<proteinExistence type="inferred from homology"/>
<dbReference type="PANTHER" id="PTHR47683:SF3">
    <property type="entry name" value="RIBOSOMAL LARGE SUBUNIT PSEUDOURIDINE SYNTHASE B"/>
    <property type="match status" value="1"/>
</dbReference>
<feature type="region of interest" description="Disordered" evidence="7">
    <location>
        <begin position="1"/>
        <end position="193"/>
    </location>
</feature>
<dbReference type="InterPro" id="IPR002942">
    <property type="entry name" value="S4_RNA-bd"/>
</dbReference>
<feature type="compositionally biased region" description="Basic and acidic residues" evidence="7">
    <location>
        <begin position="1"/>
        <end position="11"/>
    </location>
</feature>
<dbReference type="SUPFAM" id="SSF55120">
    <property type="entry name" value="Pseudouridine synthase"/>
    <property type="match status" value="1"/>
</dbReference>
<sequence>MSDKSDGDDKKRGGKFGPRKSGGGRPGFDKGGDRPRSRAPRAAEGGETPYRGRAQRKDSGAEGGAKPFRSRGPRPEGQTADDGGKPFRGRAPRTETRGEGGAKPFRPSAPRGDDRATEGGGERPRRSFGKDGERPRAFAKREEGGEERPRRSFAKDGERPSGPRRERGTGDDKATARPRRAAEDGEESGGAMRIAKRLARAGIASRRDAEGMIADGRVRLNGHLVETPAVTVTMADRIEIDGEPLPAAERTRLWLFHKPAGIVTTNRDPEGRPTVFDRLPDDLPRVLTVGRLDINTEGLLLLTNDGGLSRTLELPATGWLRRYRVRAHGKIDQAQLDDLKHGIAVDGVFYGAIEATLDSQKGSNVWMTLGLREGKNREVKRVLGHLGLEVNRLIRLSFGPFQLGDLPEGAVREIKGRTLRDQLGERLIEESGADFDSPILNPFTNEVVEPGTRRAPSAPTKAEPADKPASRRFDAPATDEWVSSKVEAKPSRKAFGQAKRESALSRLDTKPRREAGGARPFKPKRPREDEAEAAPARPKPGARRNANVWIAPGGRPLGEKKAAELKAREAERAEGGDKPLRSRGFRDRPDGAPASADGDKPRRSAGFRQQSTGRSFGEREERGGKSGFKPGGTGPKGAGGKRPGGGGRPRRDG</sequence>
<accession>A0A916ZI90</accession>
<evidence type="ECO:0000256" key="6">
    <source>
        <dbReference type="RuleBase" id="RU003887"/>
    </source>
</evidence>
<reference evidence="9" key="2">
    <citation type="submission" date="2020-09" db="EMBL/GenBank/DDBJ databases">
        <authorList>
            <person name="Sun Q."/>
            <person name="Zhou Y."/>
        </authorList>
    </citation>
    <scope>NUCLEOTIDE SEQUENCE</scope>
    <source>
        <strain evidence="9">CGMCC 1.15367</strain>
    </source>
</reference>
<dbReference type="GO" id="GO:0120159">
    <property type="term" value="F:rRNA pseudouridine synthase activity"/>
    <property type="evidence" value="ECO:0007669"/>
    <property type="project" value="UniProtKB-ARBA"/>
</dbReference>
<dbReference type="InterPro" id="IPR018496">
    <property type="entry name" value="PsdUridine_synth_RsuA/RluB_CS"/>
</dbReference>
<evidence type="ECO:0000313" key="9">
    <source>
        <dbReference type="EMBL" id="GGD99536.1"/>
    </source>
</evidence>
<dbReference type="InterPro" id="IPR036986">
    <property type="entry name" value="S4_RNA-bd_sf"/>
</dbReference>
<evidence type="ECO:0000313" key="10">
    <source>
        <dbReference type="Proteomes" id="UP000644699"/>
    </source>
</evidence>
<dbReference type="Proteomes" id="UP000644699">
    <property type="component" value="Unassembled WGS sequence"/>
</dbReference>
<keyword evidence="10" id="KW-1185">Reference proteome</keyword>
<feature type="compositionally biased region" description="Gly residues" evidence="7">
    <location>
        <begin position="625"/>
        <end position="647"/>
    </location>
</feature>
<dbReference type="InterPro" id="IPR000748">
    <property type="entry name" value="PsdUridine_synth_RsuA/RluB/E/F"/>
</dbReference>
<evidence type="ECO:0000259" key="8">
    <source>
        <dbReference type="SMART" id="SM00363"/>
    </source>
</evidence>
<dbReference type="PANTHER" id="PTHR47683">
    <property type="entry name" value="PSEUDOURIDINE SYNTHASE FAMILY PROTEIN-RELATED"/>
    <property type="match status" value="1"/>
</dbReference>
<dbReference type="Gene3D" id="3.10.290.10">
    <property type="entry name" value="RNA-binding S4 domain"/>
    <property type="match status" value="1"/>
</dbReference>
<comment type="catalytic activity">
    <reaction evidence="1">
        <text>a uridine in RNA = a pseudouridine in RNA</text>
        <dbReference type="Rhea" id="RHEA:48348"/>
        <dbReference type="Rhea" id="RHEA-COMP:12068"/>
        <dbReference type="Rhea" id="RHEA-COMP:12069"/>
        <dbReference type="ChEBI" id="CHEBI:65314"/>
        <dbReference type="ChEBI" id="CHEBI:65315"/>
    </reaction>
</comment>
<dbReference type="GO" id="GO:0000455">
    <property type="term" value="P:enzyme-directed rRNA pseudouridine synthesis"/>
    <property type="evidence" value="ECO:0007669"/>
    <property type="project" value="UniProtKB-ARBA"/>
</dbReference>
<dbReference type="InterPro" id="IPR006145">
    <property type="entry name" value="PsdUridine_synth_RsuA/RluA"/>
</dbReference>
<reference evidence="9" key="1">
    <citation type="journal article" date="2014" name="Int. J. Syst. Evol. Microbiol.">
        <title>Complete genome sequence of Corynebacterium casei LMG S-19264T (=DSM 44701T), isolated from a smear-ripened cheese.</title>
        <authorList>
            <consortium name="US DOE Joint Genome Institute (JGI-PGF)"/>
            <person name="Walter F."/>
            <person name="Albersmeier A."/>
            <person name="Kalinowski J."/>
            <person name="Ruckert C."/>
        </authorList>
    </citation>
    <scope>NUCLEOTIDE SEQUENCE</scope>
    <source>
        <strain evidence="9">CGMCC 1.15367</strain>
    </source>
</reference>
<evidence type="ECO:0000256" key="1">
    <source>
        <dbReference type="ARBA" id="ARBA00000073"/>
    </source>
</evidence>
<comment type="caution">
    <text evidence="9">The sequence shown here is derived from an EMBL/GenBank/DDBJ whole genome shotgun (WGS) entry which is preliminary data.</text>
</comment>
<dbReference type="SMART" id="SM00363">
    <property type="entry name" value="S4"/>
    <property type="match status" value="1"/>
</dbReference>
<dbReference type="PROSITE" id="PS01149">
    <property type="entry name" value="PSI_RSU"/>
    <property type="match status" value="1"/>
</dbReference>
<dbReference type="SUPFAM" id="SSF55174">
    <property type="entry name" value="Alpha-L RNA-binding motif"/>
    <property type="match status" value="1"/>
</dbReference>
<dbReference type="InterPro" id="IPR020103">
    <property type="entry name" value="PsdUridine_synth_cat_dom_sf"/>
</dbReference>
<dbReference type="Pfam" id="PF01479">
    <property type="entry name" value="S4"/>
    <property type="match status" value="1"/>
</dbReference>
<dbReference type="Pfam" id="PF00849">
    <property type="entry name" value="PseudoU_synth_2"/>
    <property type="match status" value="1"/>
</dbReference>
<comment type="similarity">
    <text evidence="2 6">Belongs to the pseudouridine synthase RsuA family.</text>
</comment>
<dbReference type="AlphaFoldDB" id="A0A916ZI90"/>
<dbReference type="PROSITE" id="PS50889">
    <property type="entry name" value="S4"/>
    <property type="match status" value="1"/>
</dbReference>
<dbReference type="CDD" id="cd00165">
    <property type="entry name" value="S4"/>
    <property type="match status" value="1"/>
</dbReference>
<organism evidence="9 10">
    <name type="scientific">Aureimonas endophytica</name>
    <dbReference type="NCBI Taxonomy" id="2027858"/>
    <lineage>
        <taxon>Bacteria</taxon>
        <taxon>Pseudomonadati</taxon>
        <taxon>Pseudomonadota</taxon>
        <taxon>Alphaproteobacteria</taxon>
        <taxon>Hyphomicrobiales</taxon>
        <taxon>Aurantimonadaceae</taxon>
        <taxon>Aureimonas</taxon>
    </lineage>
</organism>
<evidence type="ECO:0000256" key="7">
    <source>
        <dbReference type="SAM" id="MobiDB-lite"/>
    </source>
</evidence>
<feature type="compositionally biased region" description="Basic and acidic residues" evidence="7">
    <location>
        <begin position="498"/>
        <end position="516"/>
    </location>
</feature>
<evidence type="ECO:0000256" key="5">
    <source>
        <dbReference type="PROSITE-ProRule" id="PRU00182"/>
    </source>
</evidence>
<dbReference type="EMBL" id="BMIQ01000002">
    <property type="protein sequence ID" value="GGD99536.1"/>
    <property type="molecule type" value="Genomic_DNA"/>
</dbReference>
<gene>
    <name evidence="9" type="ORF">GCM10011390_17950</name>
</gene>
<dbReference type="Gene3D" id="3.30.70.1560">
    <property type="entry name" value="Alpha-L RNA-binding motif"/>
    <property type="match status" value="1"/>
</dbReference>
<feature type="compositionally biased region" description="Basic and acidic residues" evidence="7">
    <location>
        <begin position="463"/>
        <end position="474"/>
    </location>
</feature>
<keyword evidence="3 5" id="KW-0694">RNA-binding</keyword>
<evidence type="ECO:0000256" key="4">
    <source>
        <dbReference type="ARBA" id="ARBA00023235"/>
    </source>
</evidence>
<dbReference type="InterPro" id="IPR042092">
    <property type="entry name" value="PsdUridine_s_RsuA/RluB/E/F_cat"/>
</dbReference>